<reference evidence="11" key="1">
    <citation type="journal article" date="2020" name="Microorganisms">
        <title>Complete Genome of a Member of a New Bacterial Lineage in the Microgenomates Group Reveals an Unusual Nucleotide Composition Disparity Between Two Strands of DNA and Limited Metabolic Potential.</title>
        <authorList>
            <person name="Kadnikov V.V."/>
            <person name="Mardanov A.V."/>
            <person name="Beletsky A.V."/>
            <person name="Karnachuk O.V."/>
            <person name="Ravin N.V."/>
        </authorList>
    </citation>
    <scope>NUCLEOTIDE SEQUENCE [LARGE SCALE GENOMIC DNA]</scope>
</reference>
<dbReference type="GO" id="GO:0006465">
    <property type="term" value="P:signal peptide processing"/>
    <property type="evidence" value="ECO:0007669"/>
    <property type="project" value="TreeGrafter"/>
</dbReference>
<feature type="transmembrane region" description="Helical" evidence="7">
    <location>
        <begin position="6"/>
        <end position="28"/>
    </location>
</feature>
<evidence type="ECO:0000313" key="11">
    <source>
        <dbReference type="Proteomes" id="UP000463983"/>
    </source>
</evidence>
<keyword evidence="3" id="KW-1003">Cell membrane</keyword>
<keyword evidence="4 7" id="KW-0812">Transmembrane</keyword>
<evidence type="ECO:0000256" key="6">
    <source>
        <dbReference type="ARBA" id="ARBA00023136"/>
    </source>
</evidence>
<dbReference type="AlphaFoldDB" id="A0A857N691"/>
<evidence type="ECO:0000259" key="8">
    <source>
        <dbReference type="Pfam" id="PF01478"/>
    </source>
</evidence>
<dbReference type="Pfam" id="PF01478">
    <property type="entry name" value="Peptidase_A24"/>
    <property type="match status" value="1"/>
</dbReference>
<dbReference type="Pfam" id="PF06750">
    <property type="entry name" value="A24_N_bact"/>
    <property type="match status" value="1"/>
</dbReference>
<evidence type="ECO:0000256" key="3">
    <source>
        <dbReference type="ARBA" id="ARBA00022475"/>
    </source>
</evidence>
<keyword evidence="6 7" id="KW-0472">Membrane</keyword>
<evidence type="ECO:0000256" key="2">
    <source>
        <dbReference type="ARBA" id="ARBA00005801"/>
    </source>
</evidence>
<feature type="transmembrane region" description="Helical" evidence="7">
    <location>
        <begin position="112"/>
        <end position="132"/>
    </location>
</feature>
<dbReference type="InterPro" id="IPR050882">
    <property type="entry name" value="Prepilin_peptidase/N-MTase"/>
</dbReference>
<evidence type="ECO:0000256" key="5">
    <source>
        <dbReference type="ARBA" id="ARBA00022989"/>
    </source>
</evidence>
<comment type="similarity">
    <text evidence="2">Belongs to the peptidase A24 family.</text>
</comment>
<evidence type="ECO:0000256" key="1">
    <source>
        <dbReference type="ARBA" id="ARBA00004651"/>
    </source>
</evidence>
<evidence type="ECO:0000256" key="4">
    <source>
        <dbReference type="ARBA" id="ARBA00022692"/>
    </source>
</evidence>
<feature type="domain" description="Prepilin type IV endopeptidase peptidase" evidence="8">
    <location>
        <begin position="116"/>
        <end position="225"/>
    </location>
</feature>
<dbReference type="Gene3D" id="1.20.120.1220">
    <property type="match status" value="1"/>
</dbReference>
<proteinExistence type="inferred from homology"/>
<dbReference type="Proteomes" id="UP000463983">
    <property type="component" value="Chromosome"/>
</dbReference>
<accession>A0A857N691</accession>
<gene>
    <name evidence="10" type="ORF">MICH65_0686</name>
</gene>
<evidence type="ECO:0000313" key="10">
    <source>
        <dbReference type="EMBL" id="QHO63667.1"/>
    </source>
</evidence>
<dbReference type="PANTHER" id="PTHR30487">
    <property type="entry name" value="TYPE 4 PREPILIN-LIKE PROTEINS LEADER PEPTIDE-PROCESSING ENZYME"/>
    <property type="match status" value="1"/>
</dbReference>
<dbReference type="InterPro" id="IPR010627">
    <property type="entry name" value="Prepilin_pept_A24_N"/>
</dbReference>
<dbReference type="GO" id="GO:0005886">
    <property type="term" value="C:plasma membrane"/>
    <property type="evidence" value="ECO:0007669"/>
    <property type="project" value="UniProtKB-SubCell"/>
</dbReference>
<keyword evidence="11" id="KW-1185">Reference proteome</keyword>
<dbReference type="RefSeq" id="WP_161932037.1">
    <property type="nucleotide sequence ID" value="NZ_CP047901.1"/>
</dbReference>
<dbReference type="GO" id="GO:0004190">
    <property type="term" value="F:aspartic-type endopeptidase activity"/>
    <property type="evidence" value="ECO:0007669"/>
    <property type="project" value="InterPro"/>
</dbReference>
<feature type="transmembrane region" description="Helical" evidence="7">
    <location>
        <begin position="139"/>
        <end position="157"/>
    </location>
</feature>
<protein>
    <submittedName>
        <fullName evidence="10">Prepilin signal peptidase PulO</fullName>
    </submittedName>
</protein>
<sequence>MFWYWVFWLFIFGLVIGSFLNVVVYRTIYGESPLKGRSVCPHCKKQISWKHNIPLLSFLFLRGKCAHCKKRISWQYPVVEGLTALLFVWWYVMGKGFFLLVNTPLELVQPYFWLMVGVLLLLVLVFDLWYGVIPNAVNMLLLVLVLGYRVALVVMGIMRPQDFWMAVVAGIGLALFFYGLYLLTKRKGFGLGDVKLAPSLGLLLGLRGTIVATMLSFMSGAVVAVVLLALGRKRFGQTIPFGPFLVLGTVMALLWHELIWEWYFGLLR</sequence>
<name>A0A857N691_9BACT</name>
<evidence type="ECO:0000259" key="9">
    <source>
        <dbReference type="Pfam" id="PF06750"/>
    </source>
</evidence>
<feature type="transmembrane region" description="Helical" evidence="7">
    <location>
        <begin position="204"/>
        <end position="229"/>
    </location>
</feature>
<feature type="transmembrane region" description="Helical" evidence="7">
    <location>
        <begin position="241"/>
        <end position="264"/>
    </location>
</feature>
<comment type="subcellular location">
    <subcellularLocation>
        <location evidence="1">Cell membrane</location>
        <topology evidence="1">Multi-pass membrane protein</topology>
    </subcellularLocation>
</comment>
<feature type="domain" description="Prepilin peptidase A24 N-terminal" evidence="9">
    <location>
        <begin position="11"/>
        <end position="92"/>
    </location>
</feature>
<feature type="transmembrane region" description="Helical" evidence="7">
    <location>
        <begin position="163"/>
        <end position="183"/>
    </location>
</feature>
<keyword evidence="5 7" id="KW-1133">Transmembrane helix</keyword>
<feature type="transmembrane region" description="Helical" evidence="7">
    <location>
        <begin position="74"/>
        <end position="92"/>
    </location>
</feature>
<dbReference type="InterPro" id="IPR000045">
    <property type="entry name" value="Prepilin_IV_endopep_pep"/>
</dbReference>
<evidence type="ECO:0000256" key="7">
    <source>
        <dbReference type="SAM" id="Phobius"/>
    </source>
</evidence>
<dbReference type="EMBL" id="CP047901">
    <property type="protein sequence ID" value="QHO63667.1"/>
    <property type="molecule type" value="Genomic_DNA"/>
</dbReference>
<dbReference type="PANTHER" id="PTHR30487:SF0">
    <property type="entry name" value="PREPILIN LEADER PEPTIDASE_N-METHYLTRANSFERASE-RELATED"/>
    <property type="match status" value="1"/>
</dbReference>
<organism evidence="10 11">
    <name type="scientific">Candidatus Chazhemtobacterium aquaticus</name>
    <dbReference type="NCBI Taxonomy" id="2715735"/>
    <lineage>
        <taxon>Bacteria</taxon>
        <taxon>Candidatus Chazhemtobacteraceae</taxon>
        <taxon>Candidatus Chazhemtobacterium</taxon>
    </lineage>
</organism>
<dbReference type="KEGG" id="caqa:MICH65_0686"/>